<dbReference type="RefSeq" id="WP_284349715.1">
    <property type="nucleotide sequence ID" value="NZ_BRXS01000003.1"/>
</dbReference>
<dbReference type="PANTHER" id="PTHR30069:SF29">
    <property type="entry name" value="HEMOGLOBIN AND HEMOGLOBIN-HAPTOGLOBIN-BINDING PROTEIN 1-RELATED"/>
    <property type="match status" value="1"/>
</dbReference>
<dbReference type="InterPro" id="IPR037066">
    <property type="entry name" value="Plug_dom_sf"/>
</dbReference>
<evidence type="ECO:0000313" key="12">
    <source>
        <dbReference type="Proteomes" id="UP001161325"/>
    </source>
</evidence>
<evidence type="ECO:0000256" key="3">
    <source>
        <dbReference type="ARBA" id="ARBA00022452"/>
    </source>
</evidence>
<organism evidence="11 12">
    <name type="scientific">Roseisolibacter agri</name>
    <dbReference type="NCBI Taxonomy" id="2014610"/>
    <lineage>
        <taxon>Bacteria</taxon>
        <taxon>Pseudomonadati</taxon>
        <taxon>Gemmatimonadota</taxon>
        <taxon>Gemmatimonadia</taxon>
        <taxon>Gemmatimonadales</taxon>
        <taxon>Gemmatimonadaceae</taxon>
        <taxon>Roseisolibacter</taxon>
    </lineage>
</organism>
<feature type="chain" id="PRO_5041218571" evidence="8">
    <location>
        <begin position="34"/>
        <end position="714"/>
    </location>
</feature>
<evidence type="ECO:0000256" key="8">
    <source>
        <dbReference type="SAM" id="SignalP"/>
    </source>
</evidence>
<evidence type="ECO:0000256" key="4">
    <source>
        <dbReference type="ARBA" id="ARBA00022692"/>
    </source>
</evidence>
<dbReference type="EMBL" id="BRXS01000003">
    <property type="protein sequence ID" value="GLC25265.1"/>
    <property type="molecule type" value="Genomic_DNA"/>
</dbReference>
<dbReference type="Gene3D" id="2.40.170.20">
    <property type="entry name" value="TonB-dependent receptor, beta-barrel domain"/>
    <property type="match status" value="1"/>
</dbReference>
<dbReference type="GO" id="GO:0015344">
    <property type="term" value="F:siderophore uptake transmembrane transporter activity"/>
    <property type="evidence" value="ECO:0007669"/>
    <property type="project" value="TreeGrafter"/>
</dbReference>
<evidence type="ECO:0000259" key="10">
    <source>
        <dbReference type="Pfam" id="PF14905"/>
    </source>
</evidence>
<feature type="domain" description="TonB-dependent receptor plug" evidence="9">
    <location>
        <begin position="78"/>
        <end position="156"/>
    </location>
</feature>
<dbReference type="InterPro" id="IPR012910">
    <property type="entry name" value="Plug_dom"/>
</dbReference>
<dbReference type="Pfam" id="PF07715">
    <property type="entry name" value="Plug"/>
    <property type="match status" value="1"/>
</dbReference>
<dbReference type="SUPFAM" id="SSF56935">
    <property type="entry name" value="Porins"/>
    <property type="match status" value="1"/>
</dbReference>
<comment type="caution">
    <text evidence="11">The sequence shown here is derived from an EMBL/GenBank/DDBJ whole genome shotgun (WGS) entry which is preliminary data.</text>
</comment>
<dbReference type="GO" id="GO:0009279">
    <property type="term" value="C:cell outer membrane"/>
    <property type="evidence" value="ECO:0007669"/>
    <property type="project" value="UniProtKB-SubCell"/>
</dbReference>
<keyword evidence="6" id="KW-0472">Membrane</keyword>
<comment type="subcellular location">
    <subcellularLocation>
        <location evidence="1">Cell outer membrane</location>
        <topology evidence="1">Multi-pass membrane protein</topology>
    </subcellularLocation>
</comment>
<keyword evidence="5 8" id="KW-0732">Signal</keyword>
<reference evidence="11" key="1">
    <citation type="submission" date="2022-08" db="EMBL/GenBank/DDBJ databases">
        <title>Draft genome sequencing of Roseisolibacter agri AW1220.</title>
        <authorList>
            <person name="Tobiishi Y."/>
            <person name="Tonouchi A."/>
        </authorList>
    </citation>
    <scope>NUCLEOTIDE SEQUENCE</scope>
    <source>
        <strain evidence="11">AW1220</strain>
    </source>
</reference>
<evidence type="ECO:0000256" key="2">
    <source>
        <dbReference type="ARBA" id="ARBA00022448"/>
    </source>
</evidence>
<evidence type="ECO:0000313" key="11">
    <source>
        <dbReference type="EMBL" id="GLC25265.1"/>
    </source>
</evidence>
<proteinExistence type="predicted"/>
<dbReference type="InterPro" id="IPR036942">
    <property type="entry name" value="Beta-barrel_TonB_sf"/>
</dbReference>
<keyword evidence="12" id="KW-1185">Reference proteome</keyword>
<dbReference type="AlphaFoldDB" id="A0AA37Q293"/>
<gene>
    <name evidence="11" type="ORF">rosag_17780</name>
</gene>
<keyword evidence="3" id="KW-1134">Transmembrane beta strand</keyword>
<dbReference type="InterPro" id="IPR041700">
    <property type="entry name" value="OMP_b-brl_3"/>
</dbReference>
<keyword evidence="7" id="KW-0998">Cell outer membrane</keyword>
<dbReference type="InterPro" id="IPR039426">
    <property type="entry name" value="TonB-dep_rcpt-like"/>
</dbReference>
<dbReference type="Gene3D" id="2.170.130.10">
    <property type="entry name" value="TonB-dependent receptor, plug domain"/>
    <property type="match status" value="1"/>
</dbReference>
<sequence length="714" mass="76327">MRHSREHVYHARRARTAAIAALWVAAAATPAAAQHEHHGAPADSAKSLDAVTVRAKRVAVELRSGATIVDVRASTAAGGSIADLLRTVPGVELDADGRIAMRGSSSVLVLQNGRRIALAGDALAAFLRQMPASALERVEAGTTASARQGADGAAGVVNLIFRDDAVRRTGMRSLATSMATDDHYMGSAAASGDVGDVVGWDVTYALSGMRPRTDSKTSRWSLVPGDLPLRTEQDSRARERHRLQSVLAGAAVTPTDNASVALRGAYSWMEGASRSRSAFVYTNAAGNMGTSATGSLLEHVIPSGELSAVASVDMGAARLTSEARASFVDETLRGAYDDEDAGYRYMSTVMTARQRERVLRNDVGLRLSKIDLSVGQESRLRTVTAAHDATHFDATASQAYRHQLDVHAGYVTAQRSVGGVRAEAGLRVEAERTRLQLAAASARSAVRLFPSVSGTWTDARRALLYRLAYGRRIDRPGAEMLNPFSMGGDDANAIIGNPSLRPEVSDQVELGVERHRPRATLQLTPFLRWTRDPIRQLKAATARGGATTTLANLTRARAVGADGSVRARPTDRTVVTLAGSVAHMETAADAFGSSGAYATARLTIDVRVAASTTAQLYAYRRSAQAIEQGAILPTFTSELALTQRLAGDRGRVTLRLNDPLRSDRLDFRIVDAAFTQESRRRTARPLLSLFASYAVGGAPREEAPVRTERPARIF</sequence>
<evidence type="ECO:0000256" key="6">
    <source>
        <dbReference type="ARBA" id="ARBA00023136"/>
    </source>
</evidence>
<evidence type="ECO:0000256" key="5">
    <source>
        <dbReference type="ARBA" id="ARBA00022729"/>
    </source>
</evidence>
<evidence type="ECO:0000256" key="7">
    <source>
        <dbReference type="ARBA" id="ARBA00023237"/>
    </source>
</evidence>
<dbReference type="Proteomes" id="UP001161325">
    <property type="component" value="Unassembled WGS sequence"/>
</dbReference>
<dbReference type="PANTHER" id="PTHR30069">
    <property type="entry name" value="TONB-DEPENDENT OUTER MEMBRANE RECEPTOR"/>
    <property type="match status" value="1"/>
</dbReference>
<dbReference type="GO" id="GO:0044718">
    <property type="term" value="P:siderophore transmembrane transport"/>
    <property type="evidence" value="ECO:0007669"/>
    <property type="project" value="TreeGrafter"/>
</dbReference>
<feature type="signal peptide" evidence="8">
    <location>
        <begin position="1"/>
        <end position="33"/>
    </location>
</feature>
<accession>A0AA37Q293</accession>
<keyword evidence="2" id="KW-0813">Transport</keyword>
<evidence type="ECO:0000259" key="9">
    <source>
        <dbReference type="Pfam" id="PF07715"/>
    </source>
</evidence>
<keyword evidence="4" id="KW-0812">Transmembrane</keyword>
<keyword evidence="11" id="KW-0675">Receptor</keyword>
<dbReference type="Pfam" id="PF14905">
    <property type="entry name" value="OMP_b-brl_3"/>
    <property type="match status" value="1"/>
</dbReference>
<feature type="domain" description="Outer membrane protein beta-barrel" evidence="10">
    <location>
        <begin position="357"/>
        <end position="687"/>
    </location>
</feature>
<name>A0AA37Q293_9BACT</name>
<evidence type="ECO:0000256" key="1">
    <source>
        <dbReference type="ARBA" id="ARBA00004571"/>
    </source>
</evidence>
<protein>
    <submittedName>
        <fullName evidence="11">TonB-dependent receptor</fullName>
    </submittedName>
</protein>